<evidence type="ECO:0000313" key="2">
    <source>
        <dbReference type="EMBL" id="SKB66196.1"/>
    </source>
</evidence>
<dbReference type="PROSITE" id="PS51257">
    <property type="entry name" value="PROKAR_LIPOPROTEIN"/>
    <property type="match status" value="1"/>
</dbReference>
<dbReference type="InterPro" id="IPR026265">
    <property type="entry name" value="LptC"/>
</dbReference>
<proteinExistence type="predicted"/>
<dbReference type="EMBL" id="FUYR01000002">
    <property type="protein sequence ID" value="SKB66196.1"/>
    <property type="molecule type" value="Genomic_DNA"/>
</dbReference>
<protein>
    <submittedName>
        <fullName evidence="2">LPS export ABC transporter protein LptC</fullName>
    </submittedName>
</protein>
<gene>
    <name evidence="2" type="ORF">SAMN05661099_2141</name>
</gene>
<dbReference type="NCBIfam" id="TIGR04409">
    <property type="entry name" value="LptC_YrbK"/>
    <property type="match status" value="1"/>
</dbReference>
<accession>A0A1T5D3I6</accession>
<feature type="transmembrane region" description="Helical" evidence="1">
    <location>
        <begin position="12"/>
        <end position="29"/>
    </location>
</feature>
<dbReference type="GO" id="GO:0015221">
    <property type="term" value="F:lipopolysaccharide transmembrane transporter activity"/>
    <property type="evidence" value="ECO:0007669"/>
    <property type="project" value="InterPro"/>
</dbReference>
<reference evidence="3" key="1">
    <citation type="submission" date="2017-02" db="EMBL/GenBank/DDBJ databases">
        <authorList>
            <person name="Varghese N."/>
            <person name="Submissions S."/>
        </authorList>
    </citation>
    <scope>NUCLEOTIDE SEQUENCE [LARGE SCALE GENOMIC DNA]</scope>
    <source>
        <strain evidence="3">DSM 22385</strain>
    </source>
</reference>
<dbReference type="Pfam" id="PF06835">
    <property type="entry name" value="LptC"/>
    <property type="match status" value="1"/>
</dbReference>
<evidence type="ECO:0000313" key="3">
    <source>
        <dbReference type="Proteomes" id="UP000189981"/>
    </source>
</evidence>
<evidence type="ECO:0000256" key="1">
    <source>
        <dbReference type="SAM" id="Phobius"/>
    </source>
</evidence>
<keyword evidence="1" id="KW-1133">Transmembrane helix</keyword>
<dbReference type="AlphaFoldDB" id="A0A1T5D3I6"/>
<dbReference type="OrthoDB" id="9812080at2"/>
<dbReference type="RefSeq" id="WP_079702670.1">
    <property type="nucleotide sequence ID" value="NZ_FUYR01000002.1"/>
</dbReference>
<keyword evidence="3" id="KW-1185">Reference proteome</keyword>
<dbReference type="Proteomes" id="UP000189981">
    <property type="component" value="Unassembled WGS sequence"/>
</dbReference>
<organism evidence="2 3">
    <name type="scientific">Daejeonella lutea</name>
    <dbReference type="NCBI Taxonomy" id="572036"/>
    <lineage>
        <taxon>Bacteria</taxon>
        <taxon>Pseudomonadati</taxon>
        <taxon>Bacteroidota</taxon>
        <taxon>Sphingobacteriia</taxon>
        <taxon>Sphingobacteriales</taxon>
        <taxon>Sphingobacteriaceae</taxon>
        <taxon>Daejeonella</taxon>
    </lineage>
</organism>
<sequence>MRIHRIISCPPAGITGAILTVLCLLLITGCENNLKDVEQISAKKLSVPVDKSTGVTVLYSDSAFVKAKMITPEYLHYKTEKPYIEMKKGVTVIFYDTRQQETSRVTSDYAIRRENEKVVELRKNVVVTNNKGETFKSEELIWDETKGRFFSNQLVSVTTPGNIMYGKNFWATQDFSYYEIEQASGDLSLTEKQGF</sequence>
<dbReference type="GO" id="GO:0005886">
    <property type="term" value="C:plasma membrane"/>
    <property type="evidence" value="ECO:0007669"/>
    <property type="project" value="InterPro"/>
</dbReference>
<keyword evidence="1" id="KW-0472">Membrane</keyword>
<name>A0A1T5D3I6_9SPHI</name>
<keyword evidence="1" id="KW-0812">Transmembrane</keyword>
<dbReference type="Gene3D" id="2.60.450.10">
    <property type="entry name" value="Lipopolysaccharide (LPS) transport protein A like domain"/>
    <property type="match status" value="1"/>
</dbReference>
<dbReference type="STRING" id="572036.SAMN05661099_2141"/>
<dbReference type="InterPro" id="IPR010664">
    <property type="entry name" value="LipoPS_assembly_LptC-rel"/>
</dbReference>